<dbReference type="InterPro" id="IPR014922">
    <property type="entry name" value="YdhG-like"/>
</dbReference>
<organism evidence="2 3">
    <name type="scientific">Neotabrizicola shimadae</name>
    <dbReference type="NCBI Taxonomy" id="2807096"/>
    <lineage>
        <taxon>Bacteria</taxon>
        <taxon>Pseudomonadati</taxon>
        <taxon>Pseudomonadota</taxon>
        <taxon>Alphaproteobacteria</taxon>
        <taxon>Rhodobacterales</taxon>
        <taxon>Paracoccaceae</taxon>
        <taxon>Neotabrizicola</taxon>
    </lineage>
</organism>
<dbReference type="EMBL" id="CP069370">
    <property type="protein sequence ID" value="QYZ70918.1"/>
    <property type="molecule type" value="Genomic_DNA"/>
</dbReference>
<feature type="domain" description="YdhG-like" evidence="1">
    <location>
        <begin position="17"/>
        <end position="109"/>
    </location>
</feature>
<dbReference type="Pfam" id="PF08818">
    <property type="entry name" value="DUF1801"/>
    <property type="match status" value="1"/>
</dbReference>
<dbReference type="Proteomes" id="UP000826300">
    <property type="component" value="Chromosome"/>
</dbReference>
<dbReference type="RefSeq" id="WP_220663135.1">
    <property type="nucleotide sequence ID" value="NZ_CP069370.1"/>
</dbReference>
<dbReference type="SUPFAM" id="SSF159888">
    <property type="entry name" value="YdhG-like"/>
    <property type="match status" value="1"/>
</dbReference>
<evidence type="ECO:0000259" key="1">
    <source>
        <dbReference type="Pfam" id="PF08818"/>
    </source>
</evidence>
<dbReference type="KEGG" id="nsm:JO391_05230"/>
<gene>
    <name evidence="2" type="ORF">JO391_05230</name>
</gene>
<sequence>MTAAEVDAYLAGLPQDQRDALEDLRKRLKSRLPDHIECLSYAMPGFRQPGPKGKMVVGYAAFARHLGLYPHSGSVIPLIDCAPFKTSKSGVLFTPAHPLPDALLDAILRLRQDEIAAGYGRRG</sequence>
<protein>
    <recommendedName>
        <fullName evidence="1">YdhG-like domain-containing protein</fullName>
    </recommendedName>
</protein>
<keyword evidence="3" id="KW-1185">Reference proteome</keyword>
<evidence type="ECO:0000313" key="3">
    <source>
        <dbReference type="Proteomes" id="UP000826300"/>
    </source>
</evidence>
<dbReference type="AlphaFoldDB" id="A0A8G1EE71"/>
<proteinExistence type="predicted"/>
<reference evidence="2" key="1">
    <citation type="submission" date="2021-02" db="EMBL/GenBank/DDBJ databases">
        <title>Rhodobacter shimadae sp. nov., an aerobic anoxygenic phototrophic bacterium isolated from a hot spring.</title>
        <authorList>
            <person name="Muramatsu S."/>
            <person name="Haruta S."/>
            <person name="Hirose S."/>
            <person name="Hanada S."/>
        </authorList>
    </citation>
    <scope>NUCLEOTIDE SEQUENCE</scope>
    <source>
        <strain evidence="2">N10</strain>
    </source>
</reference>
<name>A0A8G1EE71_9RHOB</name>
<dbReference type="Gene3D" id="3.90.1150.200">
    <property type="match status" value="1"/>
</dbReference>
<evidence type="ECO:0000313" key="2">
    <source>
        <dbReference type="EMBL" id="QYZ70918.1"/>
    </source>
</evidence>
<accession>A0A8G1EE71</accession>